<evidence type="ECO:0000259" key="1">
    <source>
        <dbReference type="SMART" id="SM00901"/>
    </source>
</evidence>
<dbReference type="EMBL" id="JBHTJW010000001">
    <property type="protein sequence ID" value="MFD0928397.1"/>
    <property type="molecule type" value="Genomic_DNA"/>
</dbReference>
<dbReference type="InterPro" id="IPR014966">
    <property type="entry name" value="FRG-dom"/>
</dbReference>
<organism evidence="2 3">
    <name type="scientific">Methylophilus glucosoxydans</name>
    <dbReference type="NCBI Taxonomy" id="752553"/>
    <lineage>
        <taxon>Bacteria</taxon>
        <taxon>Pseudomonadati</taxon>
        <taxon>Pseudomonadota</taxon>
        <taxon>Betaproteobacteria</taxon>
        <taxon>Nitrosomonadales</taxon>
        <taxon>Methylophilaceae</taxon>
        <taxon>Methylophilus</taxon>
    </lineage>
</organism>
<dbReference type="Pfam" id="PF08867">
    <property type="entry name" value="FRG"/>
    <property type="match status" value="1"/>
</dbReference>
<sequence length="235" mass="27504">MTEYLKLVSEVRLKHKDRDNQVRQDSEPLYRGQSQDFPLLPKIARNNDSSQVLEKESFMLTELKIRGHRHKDISQLDVWGLLTLAQHYGLATRLLDWTSNPLVAIWFACYENNPQNKPHVYILLPHWGIDHLDRESIRNTKDHIQISILRTRLEDSRVIAQDGWLTVHSPSRKHGKFIPLGEQEHHAEGMVKVKVNPESRKEILKDLDTLGVSYQTIFPDMEGLCRYINWKAEEI</sequence>
<dbReference type="Proteomes" id="UP001597106">
    <property type="component" value="Unassembled WGS sequence"/>
</dbReference>
<keyword evidence="3" id="KW-1185">Reference proteome</keyword>
<name>A0ABW3GDD0_9PROT</name>
<comment type="caution">
    <text evidence="2">The sequence shown here is derived from an EMBL/GenBank/DDBJ whole genome shotgun (WGS) entry which is preliminary data.</text>
</comment>
<gene>
    <name evidence="2" type="ORF">ACFQ1T_01265</name>
</gene>
<accession>A0ABW3GDD0</accession>
<dbReference type="SMART" id="SM00901">
    <property type="entry name" value="FRG"/>
    <property type="match status" value="1"/>
</dbReference>
<protein>
    <submittedName>
        <fullName evidence="2">FRG domain-containing protein</fullName>
    </submittedName>
</protein>
<feature type="domain" description="FRG" evidence="1">
    <location>
        <begin position="24"/>
        <end position="121"/>
    </location>
</feature>
<evidence type="ECO:0000313" key="2">
    <source>
        <dbReference type="EMBL" id="MFD0928397.1"/>
    </source>
</evidence>
<dbReference type="RefSeq" id="WP_379073461.1">
    <property type="nucleotide sequence ID" value="NZ_JBHTJW010000001.1"/>
</dbReference>
<proteinExistence type="predicted"/>
<reference evidence="3" key="1">
    <citation type="journal article" date="2019" name="Int. J. Syst. Evol. Microbiol.">
        <title>The Global Catalogue of Microorganisms (GCM) 10K type strain sequencing project: providing services to taxonomists for standard genome sequencing and annotation.</title>
        <authorList>
            <consortium name="The Broad Institute Genomics Platform"/>
            <consortium name="The Broad Institute Genome Sequencing Center for Infectious Disease"/>
            <person name="Wu L."/>
            <person name="Ma J."/>
        </authorList>
    </citation>
    <scope>NUCLEOTIDE SEQUENCE [LARGE SCALE GENOMIC DNA]</scope>
    <source>
        <strain evidence="3">CCUG 59685</strain>
    </source>
</reference>
<evidence type="ECO:0000313" key="3">
    <source>
        <dbReference type="Proteomes" id="UP001597106"/>
    </source>
</evidence>